<dbReference type="AlphaFoldDB" id="A0A3G7UC89"/>
<accession>A0A3G7UC89</accession>
<name>A0A3G7UC89_9PSED</name>
<evidence type="ECO:0000313" key="2">
    <source>
        <dbReference type="Proteomes" id="UP000268696"/>
    </source>
</evidence>
<reference evidence="1 2" key="1">
    <citation type="submission" date="2018-03" db="EMBL/GenBank/DDBJ databases">
        <title>Diversity of phytobeneficial traits revealed by whole-genome analysis of worldwide-isolated phenazine-producing Pseudomonas spp.</title>
        <authorList>
            <person name="Biessy A."/>
            <person name="Novinscak A."/>
            <person name="Blom J."/>
            <person name="Leger G."/>
            <person name="Thomashow L.S."/>
            <person name="Cazorla F.M."/>
            <person name="Josic D."/>
            <person name="Filion M."/>
        </authorList>
    </citation>
    <scope>NUCLEOTIDE SEQUENCE [LARGE SCALE GENOMIC DNA]</scope>
    <source>
        <strain evidence="1 2">30B</strain>
    </source>
</reference>
<dbReference type="PANTHER" id="PTHR46889">
    <property type="entry name" value="TRANSPOSASE INSF FOR INSERTION SEQUENCE IS3B-RELATED"/>
    <property type="match status" value="1"/>
</dbReference>
<dbReference type="EMBL" id="CP027754">
    <property type="protein sequence ID" value="AZE56893.1"/>
    <property type="molecule type" value="Genomic_DNA"/>
</dbReference>
<sequence length="122" mass="14267">MKRLDKELALDALLMPVWRRKPKTRVIVHSDQVSQYGRWLETFLLGQPLRAEYESSMKLLGQCRGEVFFQQPEKSMYPQEGLQNPDMAGADVFDYIEAFYNRTCRYSHPGGVSREDYERASL</sequence>
<proteinExistence type="predicted"/>
<organism evidence="1 2">
    <name type="scientific">Pseudomonas synxantha</name>
    <dbReference type="NCBI Taxonomy" id="47883"/>
    <lineage>
        <taxon>Bacteria</taxon>
        <taxon>Pseudomonadati</taxon>
        <taxon>Pseudomonadota</taxon>
        <taxon>Gammaproteobacteria</taxon>
        <taxon>Pseudomonadales</taxon>
        <taxon>Pseudomonadaceae</taxon>
        <taxon>Pseudomonas</taxon>
    </lineage>
</organism>
<gene>
    <name evidence="1" type="ORF">C4K03_4755</name>
</gene>
<evidence type="ECO:0000313" key="1">
    <source>
        <dbReference type="EMBL" id="AZE56893.1"/>
    </source>
</evidence>
<protein>
    <submittedName>
        <fullName evidence="1">Mobile element protein</fullName>
    </submittedName>
</protein>
<dbReference type="Proteomes" id="UP000268696">
    <property type="component" value="Chromosome"/>
</dbReference>
<dbReference type="PANTHER" id="PTHR46889:SF4">
    <property type="entry name" value="TRANSPOSASE INSO FOR INSERTION SEQUENCE ELEMENT IS911B-RELATED"/>
    <property type="match status" value="1"/>
</dbReference>
<dbReference type="InterPro" id="IPR050900">
    <property type="entry name" value="Transposase_IS3/IS150/IS904"/>
</dbReference>